<sequence length="132" mass="14746">SVYQRIRRNAFNPFLEAFDAPRPATTRGRRDVTNVPLQALTMLNDPFVIDQAAKWGALVVAEGASTEQRIGGMFLRAFGREISAGELRAAQEYLADLCREHGVPTGDVNQSVAVWQDFAQSVFCLKEFLYVH</sequence>
<proteinExistence type="predicted"/>
<dbReference type="InterPro" id="IPR022655">
    <property type="entry name" value="DUF1553"/>
</dbReference>
<feature type="non-terminal residue" evidence="2">
    <location>
        <position position="1"/>
    </location>
</feature>
<evidence type="ECO:0000259" key="1">
    <source>
        <dbReference type="Pfam" id="PF07587"/>
    </source>
</evidence>
<reference evidence="2 3" key="1">
    <citation type="submission" date="2019-08" db="EMBL/GenBank/DDBJ databases">
        <title>100 year-old enigma solved: identification of Planctomyces bekefii, the type genus and species of the phylum Planctomycetes.</title>
        <authorList>
            <person name="Svetlana D.N."/>
            <person name="Overmann J."/>
        </authorList>
    </citation>
    <scope>NUCLEOTIDE SEQUENCE [LARGE SCALE GENOMIC DNA]</scope>
    <source>
        <strain evidence="2">Phe10_nw2017</strain>
    </source>
</reference>
<comment type="caution">
    <text evidence="2">The sequence shown here is derived from an EMBL/GenBank/DDBJ whole genome shotgun (WGS) entry which is preliminary data.</text>
</comment>
<dbReference type="EMBL" id="SRHE01000767">
    <property type="protein sequence ID" value="TWW08245.1"/>
    <property type="molecule type" value="Genomic_DNA"/>
</dbReference>
<dbReference type="PANTHER" id="PTHR35889">
    <property type="entry name" value="CYCLOINULO-OLIGOSACCHARIDE FRUCTANOTRANSFERASE-RELATED"/>
    <property type="match status" value="1"/>
</dbReference>
<dbReference type="AlphaFoldDB" id="A0A5C6M2C5"/>
<feature type="domain" description="DUF1553" evidence="1">
    <location>
        <begin position="1"/>
        <end position="94"/>
    </location>
</feature>
<reference evidence="2 3" key="2">
    <citation type="submission" date="2019-08" db="EMBL/GenBank/DDBJ databases">
        <authorList>
            <person name="Henke P."/>
        </authorList>
    </citation>
    <scope>NUCLEOTIDE SEQUENCE [LARGE SCALE GENOMIC DNA]</scope>
    <source>
        <strain evidence="2">Phe10_nw2017</strain>
    </source>
</reference>
<evidence type="ECO:0000313" key="2">
    <source>
        <dbReference type="EMBL" id="TWW08245.1"/>
    </source>
</evidence>
<dbReference type="Proteomes" id="UP000321083">
    <property type="component" value="Unassembled WGS sequence"/>
</dbReference>
<protein>
    <recommendedName>
        <fullName evidence="1">DUF1553 domain-containing protein</fullName>
    </recommendedName>
</protein>
<name>A0A5C6M2C5_9PLAN</name>
<evidence type="ECO:0000313" key="3">
    <source>
        <dbReference type="Proteomes" id="UP000321083"/>
    </source>
</evidence>
<dbReference type="Pfam" id="PF07587">
    <property type="entry name" value="PSD1"/>
    <property type="match status" value="1"/>
</dbReference>
<accession>A0A5C6M2C5</accession>
<dbReference type="PANTHER" id="PTHR35889:SF3">
    <property type="entry name" value="F-BOX DOMAIN-CONTAINING PROTEIN"/>
    <property type="match status" value="1"/>
</dbReference>
<keyword evidence="3" id="KW-1185">Reference proteome</keyword>
<gene>
    <name evidence="2" type="ORF">E3A20_26270</name>
</gene>
<organism evidence="2 3">
    <name type="scientific">Planctomyces bekefii</name>
    <dbReference type="NCBI Taxonomy" id="1653850"/>
    <lineage>
        <taxon>Bacteria</taxon>
        <taxon>Pseudomonadati</taxon>
        <taxon>Planctomycetota</taxon>
        <taxon>Planctomycetia</taxon>
        <taxon>Planctomycetales</taxon>
        <taxon>Planctomycetaceae</taxon>
        <taxon>Planctomyces</taxon>
    </lineage>
</organism>